<gene>
    <name evidence="13" type="ORF">C4D60_Mb08t09070</name>
</gene>
<comment type="similarity">
    <text evidence="2 12">Belongs to the glycosyltransferase 43 family.</text>
</comment>
<dbReference type="EMBL" id="PYDT01000002">
    <property type="protein sequence ID" value="THU68934.1"/>
    <property type="molecule type" value="Genomic_DNA"/>
</dbReference>
<dbReference type="STRING" id="52838.A0A4S8K2F2"/>
<comment type="subcellular location">
    <subcellularLocation>
        <location evidence="1 12">Golgi apparatus membrane</location>
        <topology evidence="1 12">Single-pass type II membrane protein</topology>
    </subcellularLocation>
</comment>
<dbReference type="Proteomes" id="UP000317650">
    <property type="component" value="Chromosome 8"/>
</dbReference>
<dbReference type="GO" id="GO:0000139">
    <property type="term" value="C:Golgi membrane"/>
    <property type="evidence" value="ECO:0007669"/>
    <property type="project" value="UniProtKB-SubCell"/>
</dbReference>
<comment type="function">
    <text evidence="12">Involved in the synthesis of glucuronoxylan hemicellulose in secondary cell walls.</text>
</comment>
<comment type="caution">
    <text evidence="13">The sequence shown here is derived from an EMBL/GenBank/DDBJ whole genome shotgun (WGS) entry which is preliminary data.</text>
</comment>
<evidence type="ECO:0000313" key="14">
    <source>
        <dbReference type="Proteomes" id="UP000317650"/>
    </source>
</evidence>
<dbReference type="AlphaFoldDB" id="A0A4S8K2F2"/>
<evidence type="ECO:0000256" key="10">
    <source>
        <dbReference type="ARBA" id="ARBA00023180"/>
    </source>
</evidence>
<dbReference type="GO" id="GO:0010417">
    <property type="term" value="P:glucuronoxylan biosynthetic process"/>
    <property type="evidence" value="ECO:0007669"/>
    <property type="project" value="TreeGrafter"/>
</dbReference>
<dbReference type="GO" id="GO:0071555">
    <property type="term" value="P:cell wall organization"/>
    <property type="evidence" value="ECO:0007669"/>
    <property type="project" value="UniProtKB-KW"/>
</dbReference>
<organism evidence="13 14">
    <name type="scientific">Musa balbisiana</name>
    <name type="common">Banana</name>
    <dbReference type="NCBI Taxonomy" id="52838"/>
    <lineage>
        <taxon>Eukaryota</taxon>
        <taxon>Viridiplantae</taxon>
        <taxon>Streptophyta</taxon>
        <taxon>Embryophyta</taxon>
        <taxon>Tracheophyta</taxon>
        <taxon>Spermatophyta</taxon>
        <taxon>Magnoliopsida</taxon>
        <taxon>Liliopsida</taxon>
        <taxon>Zingiberales</taxon>
        <taxon>Musaceae</taxon>
        <taxon>Musa</taxon>
    </lineage>
</organism>
<name>A0A4S8K2F2_MUSBA</name>
<keyword evidence="5" id="KW-0812">Transmembrane</keyword>
<sequence>MGSFDRPRKRIQLWKKALIHFALCFVMGFFTGFAPASTASIFSRRIGSSDRPTKPVPALEKLADPGIANRSVMAEIPVRESPEPHLDRQLIIITTTRSDDRLQEAFLRRLACTLKLVPPPLLWIVVQARAAAPVTAEMLRKTGVMYRHLTFEKNFTDPAAEADHQRNVALNHVEYHRLAGVVHFADASNVYDLEFFEEIRQIKYALSPICISSAFCPHFVDFKNTRMRFVKALLINKCRVFGTWPLATKSGNRRRVVADGPVCSSSKVVGWLFKDSSNDKATVRSPMTDADMKGKPLKIDISAFAFNSTILWDPERWGRPTSVPDTSQDSMKFVQKVIREDDIKLKGIPADCSKIMLWHPYRPKVIPLPFQNPRQW</sequence>
<dbReference type="PANTHER" id="PTHR10896:SF59">
    <property type="entry name" value="BETA-1,4-XYLOSYLTRANSFERASE IRX9"/>
    <property type="match status" value="1"/>
</dbReference>
<dbReference type="InterPro" id="IPR029044">
    <property type="entry name" value="Nucleotide-diphossugar_trans"/>
</dbReference>
<evidence type="ECO:0000256" key="4">
    <source>
        <dbReference type="ARBA" id="ARBA00022679"/>
    </source>
</evidence>
<keyword evidence="3" id="KW-0328">Glycosyltransferase</keyword>
<evidence type="ECO:0000256" key="1">
    <source>
        <dbReference type="ARBA" id="ARBA00004323"/>
    </source>
</evidence>
<keyword evidence="6 12" id="KW-0735">Signal-anchor</keyword>
<proteinExistence type="inferred from homology"/>
<evidence type="ECO:0000256" key="12">
    <source>
        <dbReference type="RuleBase" id="RU363127"/>
    </source>
</evidence>
<reference evidence="13 14" key="1">
    <citation type="journal article" date="2019" name="Nat. Plants">
        <title>Genome sequencing of Musa balbisiana reveals subgenome evolution and function divergence in polyploid bananas.</title>
        <authorList>
            <person name="Yao X."/>
        </authorList>
    </citation>
    <scope>NUCLEOTIDE SEQUENCE [LARGE SCALE GENOMIC DNA]</scope>
    <source>
        <strain evidence="14">cv. DH-PKW</strain>
        <tissue evidence="13">Leaves</tissue>
    </source>
</reference>
<keyword evidence="4 12" id="KW-0808">Transferase</keyword>
<keyword evidence="9" id="KW-0472">Membrane</keyword>
<dbReference type="SUPFAM" id="SSF53448">
    <property type="entry name" value="Nucleotide-diphospho-sugar transferases"/>
    <property type="match status" value="2"/>
</dbReference>
<evidence type="ECO:0000256" key="5">
    <source>
        <dbReference type="ARBA" id="ARBA00022692"/>
    </source>
</evidence>
<keyword evidence="8 12" id="KW-0333">Golgi apparatus</keyword>
<dbReference type="GO" id="GO:0009834">
    <property type="term" value="P:plant-type secondary cell wall biogenesis"/>
    <property type="evidence" value="ECO:0007669"/>
    <property type="project" value="TreeGrafter"/>
</dbReference>
<dbReference type="InterPro" id="IPR005027">
    <property type="entry name" value="Glyco_trans_43"/>
</dbReference>
<dbReference type="EC" id="2.4.-.-" evidence="12"/>
<dbReference type="GO" id="GO:0042285">
    <property type="term" value="F:xylosyltransferase activity"/>
    <property type="evidence" value="ECO:0007669"/>
    <property type="project" value="TreeGrafter"/>
</dbReference>
<evidence type="ECO:0000256" key="11">
    <source>
        <dbReference type="ARBA" id="ARBA00023316"/>
    </source>
</evidence>
<evidence type="ECO:0000313" key="13">
    <source>
        <dbReference type="EMBL" id="THU68934.1"/>
    </source>
</evidence>
<evidence type="ECO:0000256" key="3">
    <source>
        <dbReference type="ARBA" id="ARBA00022676"/>
    </source>
</evidence>
<evidence type="ECO:0000256" key="8">
    <source>
        <dbReference type="ARBA" id="ARBA00023034"/>
    </source>
</evidence>
<keyword evidence="11 12" id="KW-0961">Cell wall biogenesis/degradation</keyword>
<evidence type="ECO:0000256" key="7">
    <source>
        <dbReference type="ARBA" id="ARBA00022989"/>
    </source>
</evidence>
<evidence type="ECO:0000256" key="9">
    <source>
        <dbReference type="ARBA" id="ARBA00023136"/>
    </source>
</evidence>
<keyword evidence="14" id="KW-1185">Reference proteome</keyword>
<keyword evidence="10" id="KW-0325">Glycoprotein</keyword>
<dbReference type="PANTHER" id="PTHR10896">
    <property type="entry name" value="GALACTOSYLGALACTOSYLXYLOSYLPROTEIN 3-BETA-GLUCURONOSYLTRANSFERASE BETA-1,3-GLUCURONYLTRANSFERASE"/>
    <property type="match status" value="1"/>
</dbReference>
<accession>A0A4S8K2F2</accession>
<evidence type="ECO:0000256" key="6">
    <source>
        <dbReference type="ARBA" id="ARBA00022968"/>
    </source>
</evidence>
<keyword evidence="7" id="KW-1133">Transmembrane helix</keyword>
<protein>
    <recommendedName>
        <fullName evidence="12">Glycosyltransferases</fullName>
        <ecNumber evidence="12">2.4.-.-</ecNumber>
    </recommendedName>
</protein>
<dbReference type="Gene3D" id="3.90.550.10">
    <property type="entry name" value="Spore Coat Polysaccharide Biosynthesis Protein SpsA, Chain A"/>
    <property type="match status" value="2"/>
</dbReference>
<dbReference type="GO" id="GO:0015018">
    <property type="term" value="F:galactosylgalactosylxylosylprotein 3-beta-glucuronosyltransferase activity"/>
    <property type="evidence" value="ECO:0007669"/>
    <property type="project" value="InterPro"/>
</dbReference>
<evidence type="ECO:0000256" key="2">
    <source>
        <dbReference type="ARBA" id="ARBA00007706"/>
    </source>
</evidence>
<dbReference type="Pfam" id="PF03360">
    <property type="entry name" value="Glyco_transf_43"/>
    <property type="match status" value="2"/>
</dbReference>